<keyword evidence="3" id="KW-1185">Reference proteome</keyword>
<dbReference type="Gene3D" id="3.90.550.10">
    <property type="entry name" value="Spore Coat Polysaccharide Biosynthesis Protein SpsA, Chain A"/>
    <property type="match status" value="1"/>
</dbReference>
<organism evidence="2 3">
    <name type="scientific">Candidatus Pantoea formicae</name>
    <dbReference type="NCBI Taxonomy" id="2608355"/>
    <lineage>
        <taxon>Bacteria</taxon>
        <taxon>Pseudomonadati</taxon>
        <taxon>Pseudomonadota</taxon>
        <taxon>Gammaproteobacteria</taxon>
        <taxon>Enterobacterales</taxon>
        <taxon>Erwiniaceae</taxon>
        <taxon>Pantoea</taxon>
    </lineage>
</organism>
<dbReference type="SUPFAM" id="SSF53448">
    <property type="entry name" value="Nucleotide-diphospho-sugar transferases"/>
    <property type="match status" value="1"/>
</dbReference>
<dbReference type="InterPro" id="IPR001173">
    <property type="entry name" value="Glyco_trans_2-like"/>
</dbReference>
<dbReference type="RefSeq" id="WP_167134069.1">
    <property type="nucleotide sequence ID" value="NZ_VWXD01000001.1"/>
</dbReference>
<evidence type="ECO:0000313" key="2">
    <source>
        <dbReference type="EMBL" id="NIE98552.1"/>
    </source>
</evidence>
<sequence>MNNMPLVSVYVPTYNRIELLKRALTSVLSQSYQNIEVIIVDDKSSDGTQEFLTEMAKQDNRVKPILKEQNSGACISRNLAIESAEGEFITGLDDDDYFLPGRIAYFVENRHLLNKYSFLYTHFLTLTKSGQYKKTRYLDMAMPNEITSRDLLFKNIIGNQCFTYTQRMKDAGKFTPDMPAWQDMDLFYRMLNNSEQKQARLLRQSLYVQDTSHDLNRITLSNKEKIHRAFTLFCERNQVSGKYQDILEAQLVSYGLKVRNSLFLTRLRTNTKPYFYLVDAFLFLKNQSNK</sequence>
<dbReference type="InterPro" id="IPR029044">
    <property type="entry name" value="Nucleotide-diphossugar_trans"/>
</dbReference>
<dbReference type="Pfam" id="PF00535">
    <property type="entry name" value="Glycos_transf_2"/>
    <property type="match status" value="1"/>
</dbReference>
<reference evidence="2 3" key="1">
    <citation type="journal article" date="2019" name="bioRxiv">
        <title>Bacteria contribute to plant secondary compound degradation in a generalist herbivore system.</title>
        <authorList>
            <person name="Francoeur C.B."/>
            <person name="Khadempour L."/>
            <person name="Moreira-Soto R.D."/>
            <person name="Gotting K."/>
            <person name="Book A.J."/>
            <person name="Pinto-Tomas A.A."/>
            <person name="Keefover-Ring K."/>
            <person name="Currie C.R."/>
        </authorList>
    </citation>
    <scope>NUCLEOTIDE SEQUENCE [LARGE SCALE GENOMIC DNA]</scope>
    <source>
        <strain evidence="2 3">Acro-805</strain>
    </source>
</reference>
<dbReference type="InterPro" id="IPR050834">
    <property type="entry name" value="Glycosyltransf_2"/>
</dbReference>
<proteinExistence type="predicted"/>
<dbReference type="EMBL" id="VWXD01000001">
    <property type="protein sequence ID" value="NIE98552.1"/>
    <property type="molecule type" value="Genomic_DNA"/>
</dbReference>
<evidence type="ECO:0000313" key="3">
    <source>
        <dbReference type="Proteomes" id="UP000780690"/>
    </source>
</evidence>
<gene>
    <name evidence="2" type="ORF">F3J38_00490</name>
</gene>
<feature type="domain" description="Glycosyltransferase 2-like" evidence="1">
    <location>
        <begin position="8"/>
        <end position="136"/>
    </location>
</feature>
<dbReference type="CDD" id="cd00761">
    <property type="entry name" value="Glyco_tranf_GTA_type"/>
    <property type="match status" value="1"/>
</dbReference>
<evidence type="ECO:0000259" key="1">
    <source>
        <dbReference type="Pfam" id="PF00535"/>
    </source>
</evidence>
<dbReference type="PANTHER" id="PTHR43685:SF2">
    <property type="entry name" value="GLYCOSYLTRANSFERASE 2-LIKE DOMAIN-CONTAINING PROTEIN"/>
    <property type="match status" value="1"/>
</dbReference>
<comment type="caution">
    <text evidence="2">The sequence shown here is derived from an EMBL/GenBank/DDBJ whole genome shotgun (WGS) entry which is preliminary data.</text>
</comment>
<protein>
    <submittedName>
        <fullName evidence="2">Glycosyltransferase</fullName>
    </submittedName>
</protein>
<dbReference type="Proteomes" id="UP000780690">
    <property type="component" value="Unassembled WGS sequence"/>
</dbReference>
<dbReference type="PANTHER" id="PTHR43685">
    <property type="entry name" value="GLYCOSYLTRANSFERASE"/>
    <property type="match status" value="1"/>
</dbReference>
<name>A0ABX0QS11_9GAMM</name>
<accession>A0ABX0QS11</accession>